<dbReference type="InterPro" id="IPR001128">
    <property type="entry name" value="Cyt_P450"/>
</dbReference>
<comment type="caution">
    <text evidence="11">The sequence shown here is derived from an EMBL/GenBank/DDBJ whole genome shotgun (WGS) entry which is preliminary data.</text>
</comment>
<dbReference type="GO" id="GO:0016020">
    <property type="term" value="C:membrane"/>
    <property type="evidence" value="ECO:0007669"/>
    <property type="project" value="UniProtKB-SubCell"/>
</dbReference>
<dbReference type="GO" id="GO:0020037">
    <property type="term" value="F:heme binding"/>
    <property type="evidence" value="ECO:0007669"/>
    <property type="project" value="InterPro"/>
</dbReference>
<dbReference type="GO" id="GO:0005506">
    <property type="term" value="F:iron ion binding"/>
    <property type="evidence" value="ECO:0007669"/>
    <property type="project" value="InterPro"/>
</dbReference>
<dbReference type="STRING" id="74649.A0A2P6RPU1"/>
<dbReference type="PANTHER" id="PTHR24282:SF20">
    <property type="entry name" value="CYTOCHROME P450 CYP749A22-LIKE"/>
    <property type="match status" value="1"/>
</dbReference>
<accession>A0A2P6RPU1</accession>
<keyword evidence="9" id="KW-0503">Monooxygenase</keyword>
<evidence type="ECO:0000256" key="10">
    <source>
        <dbReference type="ARBA" id="ARBA00023136"/>
    </source>
</evidence>
<evidence type="ECO:0000313" key="11">
    <source>
        <dbReference type="EMBL" id="PRQ48458.1"/>
    </source>
</evidence>
<keyword evidence="4" id="KW-0812">Transmembrane</keyword>
<keyword evidence="12" id="KW-1185">Reference proteome</keyword>
<sequence length="58" mass="6527">MGHRNCVGTNFATIEAKIALSMILQRYFFTLSPGYVHSPLKHLALHPQHGVQIMLHSL</sequence>
<keyword evidence="10" id="KW-0472">Membrane</keyword>
<dbReference type="OMA" id="VHSPLKH"/>
<evidence type="ECO:0000256" key="4">
    <source>
        <dbReference type="ARBA" id="ARBA00022692"/>
    </source>
</evidence>
<evidence type="ECO:0000256" key="7">
    <source>
        <dbReference type="ARBA" id="ARBA00023002"/>
    </source>
</evidence>
<name>A0A2P6RPU1_ROSCH</name>
<proteinExistence type="inferred from homology"/>
<evidence type="ECO:0000313" key="12">
    <source>
        <dbReference type="Proteomes" id="UP000238479"/>
    </source>
</evidence>
<dbReference type="EMBL" id="PDCK01000040">
    <property type="protein sequence ID" value="PRQ48458.1"/>
    <property type="molecule type" value="Genomic_DNA"/>
</dbReference>
<dbReference type="Gramene" id="PRQ48458">
    <property type="protein sequence ID" value="PRQ48458"/>
    <property type="gene ID" value="RchiOBHm_Chr2g0110971"/>
</dbReference>
<dbReference type="PANTHER" id="PTHR24282">
    <property type="entry name" value="CYTOCHROME P450 FAMILY MEMBER"/>
    <property type="match status" value="1"/>
</dbReference>
<keyword evidence="6" id="KW-1133">Transmembrane helix</keyword>
<dbReference type="GO" id="GO:0102375">
    <property type="term" value="F:11-oxo-beta-amyrin 30-oxidase activity"/>
    <property type="evidence" value="ECO:0007669"/>
    <property type="project" value="UniProtKB-EC"/>
</dbReference>
<protein>
    <submittedName>
        <fullName evidence="11">Putative 11-oxo-beta-amyrin 30-oxidase</fullName>
        <ecNumber evidence="11">1.14.14.115</ecNumber>
    </submittedName>
</protein>
<evidence type="ECO:0000256" key="9">
    <source>
        <dbReference type="ARBA" id="ARBA00023033"/>
    </source>
</evidence>
<keyword evidence="8" id="KW-0408">Iron</keyword>
<reference evidence="11 12" key="1">
    <citation type="journal article" date="2018" name="Nat. Genet.">
        <title>The Rosa genome provides new insights in the design of modern roses.</title>
        <authorList>
            <person name="Bendahmane M."/>
        </authorList>
    </citation>
    <scope>NUCLEOTIDE SEQUENCE [LARGE SCALE GENOMIC DNA]</scope>
    <source>
        <strain evidence="12">cv. Old Blush</strain>
    </source>
</reference>
<keyword evidence="5" id="KW-0479">Metal-binding</keyword>
<keyword evidence="3" id="KW-0349">Heme</keyword>
<dbReference type="SUPFAM" id="SSF48264">
    <property type="entry name" value="Cytochrome P450"/>
    <property type="match status" value="1"/>
</dbReference>
<dbReference type="InterPro" id="IPR050665">
    <property type="entry name" value="Cytochrome_P450_Monooxygen"/>
</dbReference>
<evidence type="ECO:0000256" key="2">
    <source>
        <dbReference type="ARBA" id="ARBA00010617"/>
    </source>
</evidence>
<dbReference type="EC" id="1.14.14.115" evidence="11"/>
<evidence type="ECO:0000256" key="6">
    <source>
        <dbReference type="ARBA" id="ARBA00022989"/>
    </source>
</evidence>
<dbReference type="Gene3D" id="1.10.630.10">
    <property type="entry name" value="Cytochrome P450"/>
    <property type="match status" value="1"/>
</dbReference>
<evidence type="ECO:0000256" key="1">
    <source>
        <dbReference type="ARBA" id="ARBA00004167"/>
    </source>
</evidence>
<evidence type="ECO:0000256" key="3">
    <source>
        <dbReference type="ARBA" id="ARBA00022617"/>
    </source>
</evidence>
<comment type="subcellular location">
    <subcellularLocation>
        <location evidence="1">Membrane</location>
        <topology evidence="1">Single-pass membrane protein</topology>
    </subcellularLocation>
</comment>
<organism evidence="11 12">
    <name type="scientific">Rosa chinensis</name>
    <name type="common">China rose</name>
    <dbReference type="NCBI Taxonomy" id="74649"/>
    <lineage>
        <taxon>Eukaryota</taxon>
        <taxon>Viridiplantae</taxon>
        <taxon>Streptophyta</taxon>
        <taxon>Embryophyta</taxon>
        <taxon>Tracheophyta</taxon>
        <taxon>Spermatophyta</taxon>
        <taxon>Magnoliopsida</taxon>
        <taxon>eudicotyledons</taxon>
        <taxon>Gunneridae</taxon>
        <taxon>Pentapetalae</taxon>
        <taxon>rosids</taxon>
        <taxon>fabids</taxon>
        <taxon>Rosales</taxon>
        <taxon>Rosaceae</taxon>
        <taxon>Rosoideae</taxon>
        <taxon>Rosoideae incertae sedis</taxon>
        <taxon>Rosa</taxon>
    </lineage>
</organism>
<comment type="similarity">
    <text evidence="2">Belongs to the cytochrome P450 family.</text>
</comment>
<evidence type="ECO:0000256" key="8">
    <source>
        <dbReference type="ARBA" id="ARBA00023004"/>
    </source>
</evidence>
<dbReference type="Proteomes" id="UP000238479">
    <property type="component" value="Chromosome 2"/>
</dbReference>
<dbReference type="InterPro" id="IPR036396">
    <property type="entry name" value="Cyt_P450_sf"/>
</dbReference>
<dbReference type="Pfam" id="PF00067">
    <property type="entry name" value="p450"/>
    <property type="match status" value="1"/>
</dbReference>
<evidence type="ECO:0000256" key="5">
    <source>
        <dbReference type="ARBA" id="ARBA00022723"/>
    </source>
</evidence>
<dbReference type="AlphaFoldDB" id="A0A2P6RPU1"/>
<keyword evidence="7 11" id="KW-0560">Oxidoreductase</keyword>
<gene>
    <name evidence="11" type="ORF">RchiOBHm_Chr2g0110971</name>
</gene>